<dbReference type="PANTHER" id="PTHR46880">
    <property type="entry name" value="RAS-ASSOCIATING DOMAIN-CONTAINING PROTEIN"/>
    <property type="match status" value="1"/>
</dbReference>
<evidence type="ECO:0000313" key="1">
    <source>
        <dbReference type="EMBL" id="KAJ8318674.1"/>
    </source>
</evidence>
<protein>
    <submittedName>
        <fullName evidence="1">Uncharacterized protein</fullName>
    </submittedName>
</protein>
<dbReference type="EMBL" id="JARBDR010000214">
    <property type="protein sequence ID" value="KAJ8318674.1"/>
    <property type="molecule type" value="Genomic_DNA"/>
</dbReference>
<accession>A0ABQ9FN09</accession>
<reference evidence="1 2" key="1">
    <citation type="submission" date="2022-12" db="EMBL/GenBank/DDBJ databases">
        <title>Chromosome-level genome of Tegillarca granosa.</title>
        <authorList>
            <person name="Kim J."/>
        </authorList>
    </citation>
    <scope>NUCLEOTIDE SEQUENCE [LARGE SCALE GENOMIC DNA]</scope>
    <source>
        <strain evidence="1">Teg-2019</strain>
        <tissue evidence="1">Adductor muscle</tissue>
    </source>
</reference>
<gene>
    <name evidence="1" type="ORF">KUTeg_003765</name>
</gene>
<dbReference type="PANTHER" id="PTHR46880:SF5">
    <property type="entry name" value="DUF4371 DOMAIN-CONTAINING PROTEIN"/>
    <property type="match status" value="1"/>
</dbReference>
<name>A0ABQ9FN09_TEGGR</name>
<proteinExistence type="predicted"/>
<keyword evidence="2" id="KW-1185">Reference proteome</keyword>
<organism evidence="1 2">
    <name type="scientific">Tegillarca granosa</name>
    <name type="common">Malaysian cockle</name>
    <name type="synonym">Anadara granosa</name>
    <dbReference type="NCBI Taxonomy" id="220873"/>
    <lineage>
        <taxon>Eukaryota</taxon>
        <taxon>Metazoa</taxon>
        <taxon>Spiralia</taxon>
        <taxon>Lophotrochozoa</taxon>
        <taxon>Mollusca</taxon>
        <taxon>Bivalvia</taxon>
        <taxon>Autobranchia</taxon>
        <taxon>Pteriomorphia</taxon>
        <taxon>Arcoida</taxon>
        <taxon>Arcoidea</taxon>
        <taxon>Arcidae</taxon>
        <taxon>Tegillarca</taxon>
    </lineage>
</organism>
<evidence type="ECO:0000313" key="2">
    <source>
        <dbReference type="Proteomes" id="UP001217089"/>
    </source>
</evidence>
<comment type="caution">
    <text evidence="1">The sequence shown here is derived from an EMBL/GenBank/DDBJ whole genome shotgun (WGS) entry which is preliminary data.</text>
</comment>
<sequence>MPSHFVSLKVSLDKRDNSSLGKINLSFEKLKPDDLEYPSLICANFDGASVNLGQKGGVIAKIREVIPNVLGLHCVAHKLELAALDANKHCKYVIEQFEQTVKGIFNFYHYSPKRRREVKEVADVLDVTFSHMSDVKQVRWMSSKYRAIEALQKNYPAIVTHLEHNSASGNRADDANKAKGYLKDLRSLKFLKHLYFLLDYLPVLTNLSKQFQLEDLLIIEIPDLVEAAVLKLNALKTTPGKFMKIFCEQYNVTERKFGDIKLSDTGKLSPVDFKTDKDIHAFLDSGINYIKQRFQHLSEPPLSYFEIFNFHKWPLSRSDLSTYGQQDLTNLLNDPSISPFFSDEEKDGIISEWVPVKYNIQNGSFLNPDVALSFAQQTILSYLVVAFYSQDLILILVILKESNGT</sequence>
<dbReference type="Proteomes" id="UP001217089">
    <property type="component" value="Unassembled WGS sequence"/>
</dbReference>